<dbReference type="AlphaFoldDB" id="S2JU65"/>
<protein>
    <recommendedName>
        <fullName evidence="3">EF-hand domain-containing protein</fullName>
    </recommendedName>
</protein>
<dbReference type="Pfam" id="PF00036">
    <property type="entry name" value="EF-hand_1"/>
    <property type="match status" value="1"/>
</dbReference>
<evidence type="ECO:0000256" key="1">
    <source>
        <dbReference type="ARBA" id="ARBA00022837"/>
    </source>
</evidence>
<dbReference type="SMART" id="SM00054">
    <property type="entry name" value="EFh"/>
    <property type="match status" value="2"/>
</dbReference>
<dbReference type="InterPro" id="IPR002048">
    <property type="entry name" value="EF_hand_dom"/>
</dbReference>
<name>S2JU65_MUCC1</name>
<gene>
    <name evidence="4" type="ORF">HMPREF1544_01271</name>
</gene>
<sequence length="169" mass="19033">MKRTITKKQIRSTFKTHDIDDTGALNATCLHKALISLNLPVELSDMDDLFESVGREKEASVELDDFTDIVLELKGDTNSDIANDVEEQQQEEDEDDEEEEEPTADIAFQMLADPAVNGITLQSLLKVCETQDESWTKQQIMEMMNEADLNHDGLIDPNEFKIVCKKAGL</sequence>
<feature type="compositionally biased region" description="Acidic residues" evidence="2">
    <location>
        <begin position="83"/>
        <end position="102"/>
    </location>
</feature>
<dbReference type="VEuPathDB" id="FungiDB:HMPREF1544_01271"/>
<dbReference type="PROSITE" id="PS50222">
    <property type="entry name" value="EF_HAND_2"/>
    <property type="match status" value="1"/>
</dbReference>
<dbReference type="OMA" id="IMEMMNE"/>
<evidence type="ECO:0000313" key="4">
    <source>
        <dbReference type="EMBL" id="EPB91977.1"/>
    </source>
</evidence>
<accession>S2JU65</accession>
<dbReference type="InterPro" id="IPR011992">
    <property type="entry name" value="EF-hand-dom_pair"/>
</dbReference>
<dbReference type="Proteomes" id="UP000014254">
    <property type="component" value="Unassembled WGS sequence"/>
</dbReference>
<reference evidence="5" key="1">
    <citation type="submission" date="2013-05" db="EMBL/GenBank/DDBJ databases">
        <title>The Genome sequence of Mucor circinelloides f. circinelloides 1006PhL.</title>
        <authorList>
            <consortium name="The Broad Institute Genomics Platform"/>
            <person name="Cuomo C."/>
            <person name="Earl A."/>
            <person name="Findley K."/>
            <person name="Lee S.C."/>
            <person name="Walker B."/>
            <person name="Young S."/>
            <person name="Zeng Q."/>
            <person name="Gargeya S."/>
            <person name="Fitzgerald M."/>
            <person name="Haas B."/>
            <person name="Abouelleil A."/>
            <person name="Allen A.W."/>
            <person name="Alvarado L."/>
            <person name="Arachchi H.M."/>
            <person name="Berlin A.M."/>
            <person name="Chapman S.B."/>
            <person name="Gainer-Dewar J."/>
            <person name="Goldberg J."/>
            <person name="Griggs A."/>
            <person name="Gujja S."/>
            <person name="Hansen M."/>
            <person name="Howarth C."/>
            <person name="Imamovic A."/>
            <person name="Ireland A."/>
            <person name="Larimer J."/>
            <person name="McCowan C."/>
            <person name="Murphy C."/>
            <person name="Pearson M."/>
            <person name="Poon T.W."/>
            <person name="Priest M."/>
            <person name="Roberts A."/>
            <person name="Saif S."/>
            <person name="Shea T."/>
            <person name="Sisk P."/>
            <person name="Sykes S."/>
            <person name="Wortman J."/>
            <person name="Nusbaum C."/>
            <person name="Birren B."/>
        </authorList>
    </citation>
    <scope>NUCLEOTIDE SEQUENCE [LARGE SCALE GENOMIC DNA]</scope>
    <source>
        <strain evidence="5">1006PhL</strain>
    </source>
</reference>
<dbReference type="EMBL" id="KE123904">
    <property type="protein sequence ID" value="EPB91977.1"/>
    <property type="molecule type" value="Genomic_DNA"/>
</dbReference>
<organism evidence="4 5">
    <name type="scientific">Mucor circinelloides f. circinelloides (strain 1006PhL)</name>
    <name type="common">Mucormycosis agent</name>
    <name type="synonym">Calyptromyces circinelloides</name>
    <dbReference type="NCBI Taxonomy" id="1220926"/>
    <lineage>
        <taxon>Eukaryota</taxon>
        <taxon>Fungi</taxon>
        <taxon>Fungi incertae sedis</taxon>
        <taxon>Mucoromycota</taxon>
        <taxon>Mucoromycotina</taxon>
        <taxon>Mucoromycetes</taxon>
        <taxon>Mucorales</taxon>
        <taxon>Mucorineae</taxon>
        <taxon>Mucoraceae</taxon>
        <taxon>Mucor</taxon>
    </lineage>
</organism>
<dbReference type="SUPFAM" id="SSF47473">
    <property type="entry name" value="EF-hand"/>
    <property type="match status" value="1"/>
</dbReference>
<feature type="region of interest" description="Disordered" evidence="2">
    <location>
        <begin position="75"/>
        <end position="102"/>
    </location>
</feature>
<proteinExistence type="predicted"/>
<keyword evidence="5" id="KW-1185">Reference proteome</keyword>
<dbReference type="Gene3D" id="1.10.238.10">
    <property type="entry name" value="EF-hand"/>
    <property type="match status" value="2"/>
</dbReference>
<evidence type="ECO:0000256" key="2">
    <source>
        <dbReference type="SAM" id="MobiDB-lite"/>
    </source>
</evidence>
<dbReference type="STRING" id="1220926.S2JU65"/>
<dbReference type="OrthoDB" id="26525at2759"/>
<dbReference type="eggNOG" id="ENOG502TJC8">
    <property type="taxonomic scope" value="Eukaryota"/>
</dbReference>
<keyword evidence="1" id="KW-0106">Calcium</keyword>
<dbReference type="PROSITE" id="PS00018">
    <property type="entry name" value="EF_HAND_1"/>
    <property type="match status" value="1"/>
</dbReference>
<dbReference type="InterPro" id="IPR018247">
    <property type="entry name" value="EF_Hand_1_Ca_BS"/>
</dbReference>
<evidence type="ECO:0000259" key="3">
    <source>
        <dbReference type="PROSITE" id="PS50222"/>
    </source>
</evidence>
<dbReference type="GO" id="GO:0005509">
    <property type="term" value="F:calcium ion binding"/>
    <property type="evidence" value="ECO:0007669"/>
    <property type="project" value="InterPro"/>
</dbReference>
<evidence type="ECO:0000313" key="5">
    <source>
        <dbReference type="Proteomes" id="UP000014254"/>
    </source>
</evidence>
<feature type="domain" description="EF-hand" evidence="3">
    <location>
        <begin position="135"/>
        <end position="169"/>
    </location>
</feature>
<dbReference type="InParanoid" id="S2JU65"/>